<evidence type="ECO:0000256" key="2">
    <source>
        <dbReference type="ARBA" id="ARBA00005811"/>
    </source>
</evidence>
<sequence length="176" mass="19582">MNLNVAAKLQERRQRQKQQQSKLNLVSLMDIFTILVFFLLVNSSDVEVLQTDKTIKLPESTSQQKPEVTTVVRVNNEQLFVGDRLIARVDEIDSEADNIAALRQELEYRAERAGELPENKKALGRPVTIMGDEQVPYQLLKQIMQTCAAADFRDMSFAVSQSAPDDAGLTGAGGDS</sequence>
<keyword evidence="6 8" id="KW-0472">Membrane</keyword>
<feature type="transmembrane region" description="Helical" evidence="8">
    <location>
        <begin position="21"/>
        <end position="41"/>
    </location>
</feature>
<evidence type="ECO:0000313" key="9">
    <source>
        <dbReference type="EMBL" id="MFC6633592.1"/>
    </source>
</evidence>
<evidence type="ECO:0000256" key="8">
    <source>
        <dbReference type="SAM" id="Phobius"/>
    </source>
</evidence>
<comment type="caution">
    <text evidence="9">The sequence shown here is derived from an EMBL/GenBank/DDBJ whole genome shotgun (WGS) entry which is preliminary data.</text>
</comment>
<keyword evidence="7" id="KW-0653">Protein transport</keyword>
<evidence type="ECO:0000256" key="7">
    <source>
        <dbReference type="RuleBase" id="RU003879"/>
    </source>
</evidence>
<keyword evidence="7" id="KW-0813">Transport</keyword>
<comment type="similarity">
    <text evidence="2 7">Belongs to the ExbD/TolR family.</text>
</comment>
<gene>
    <name evidence="9" type="ORF">ACFQBM_09885</name>
</gene>
<reference evidence="10" key="1">
    <citation type="journal article" date="2019" name="Int. J. Syst. Evol. Microbiol.">
        <title>The Global Catalogue of Microorganisms (GCM) 10K type strain sequencing project: providing services to taxonomists for standard genome sequencing and annotation.</title>
        <authorList>
            <consortium name="The Broad Institute Genomics Platform"/>
            <consortium name="The Broad Institute Genome Sequencing Center for Infectious Disease"/>
            <person name="Wu L."/>
            <person name="Ma J."/>
        </authorList>
    </citation>
    <scope>NUCLEOTIDE SEQUENCE [LARGE SCALE GENOMIC DNA]</scope>
    <source>
        <strain evidence="10">CGMCC 1.13718</strain>
    </source>
</reference>
<dbReference type="Proteomes" id="UP001596425">
    <property type="component" value="Unassembled WGS sequence"/>
</dbReference>
<keyword evidence="10" id="KW-1185">Reference proteome</keyword>
<evidence type="ECO:0000256" key="6">
    <source>
        <dbReference type="ARBA" id="ARBA00023136"/>
    </source>
</evidence>
<dbReference type="PANTHER" id="PTHR30558">
    <property type="entry name" value="EXBD MEMBRANE COMPONENT OF PMF-DRIVEN MACROMOLECULE IMPORT SYSTEM"/>
    <property type="match status" value="1"/>
</dbReference>
<dbReference type="PANTHER" id="PTHR30558:SF3">
    <property type="entry name" value="BIOPOLYMER TRANSPORT PROTEIN EXBD-RELATED"/>
    <property type="match status" value="1"/>
</dbReference>
<evidence type="ECO:0000256" key="5">
    <source>
        <dbReference type="ARBA" id="ARBA00022989"/>
    </source>
</evidence>
<dbReference type="EMBL" id="JBHSVR010000001">
    <property type="protein sequence ID" value="MFC6633592.1"/>
    <property type="molecule type" value="Genomic_DNA"/>
</dbReference>
<keyword evidence="4 7" id="KW-0812">Transmembrane</keyword>
<evidence type="ECO:0000256" key="3">
    <source>
        <dbReference type="ARBA" id="ARBA00022475"/>
    </source>
</evidence>
<dbReference type="Pfam" id="PF02472">
    <property type="entry name" value="ExbD"/>
    <property type="match status" value="1"/>
</dbReference>
<protein>
    <submittedName>
        <fullName evidence="9">ExbD/TolR family protein</fullName>
    </submittedName>
</protein>
<evidence type="ECO:0000313" key="10">
    <source>
        <dbReference type="Proteomes" id="UP001596425"/>
    </source>
</evidence>
<evidence type="ECO:0000256" key="4">
    <source>
        <dbReference type="ARBA" id="ARBA00022692"/>
    </source>
</evidence>
<dbReference type="InterPro" id="IPR003400">
    <property type="entry name" value="ExbD"/>
</dbReference>
<proteinExistence type="inferred from homology"/>
<evidence type="ECO:0000256" key="1">
    <source>
        <dbReference type="ARBA" id="ARBA00004162"/>
    </source>
</evidence>
<keyword evidence="3" id="KW-1003">Cell membrane</keyword>
<keyword evidence="5 8" id="KW-1133">Transmembrane helix</keyword>
<name>A0ABW1YPS9_9GAMM</name>
<comment type="subcellular location">
    <subcellularLocation>
        <location evidence="1">Cell membrane</location>
        <topology evidence="1">Single-pass membrane protein</topology>
    </subcellularLocation>
    <subcellularLocation>
        <location evidence="7">Cell membrane</location>
        <topology evidence="7">Single-pass type II membrane protein</topology>
    </subcellularLocation>
</comment>
<organism evidence="9 10">
    <name type="scientific">Microbulbifer taiwanensis</name>
    <dbReference type="NCBI Taxonomy" id="986746"/>
    <lineage>
        <taxon>Bacteria</taxon>
        <taxon>Pseudomonadati</taxon>
        <taxon>Pseudomonadota</taxon>
        <taxon>Gammaproteobacteria</taxon>
        <taxon>Cellvibrionales</taxon>
        <taxon>Microbulbiferaceae</taxon>
        <taxon>Microbulbifer</taxon>
    </lineage>
</organism>
<accession>A0ABW1YPS9</accession>
<dbReference type="RefSeq" id="WP_193192840.1">
    <property type="nucleotide sequence ID" value="NZ_JACZFR010000035.1"/>
</dbReference>